<protein>
    <submittedName>
        <fullName evidence="1">Uncharacterized protein</fullName>
    </submittedName>
</protein>
<dbReference type="RefSeq" id="WP_197543285.1">
    <property type="nucleotide sequence ID" value="NZ_CP063120.1"/>
</dbReference>
<proteinExistence type="predicted"/>
<sequence>MRTLIFILIIIGCLAIGYLSNSTLGWLSSLLSTLSFIMGIVICADFSNEKTLSSELLKFKKKYYELKYVKDKVE</sequence>
<evidence type="ECO:0000313" key="1">
    <source>
        <dbReference type="EMBL" id="QOR16856.1"/>
    </source>
</evidence>
<dbReference type="AlphaFoldDB" id="A0A7M1NV61"/>
<reference evidence="1 2" key="1">
    <citation type="submission" date="2020-10" db="EMBL/GenBank/DDBJ databases">
        <title>Genomic diversity and antimicrobial resistance of Haemophilus colonising the airways of young children with cystic fibrosis.</title>
        <authorList>
            <person name="Watts S.C."/>
            <person name="Judd L.M."/>
            <person name="Carzino R."/>
            <person name="Ranganathan S."/>
            <person name="Holt K.E."/>
        </authorList>
    </citation>
    <scope>NUCLEOTIDE SEQUENCE [LARGE SCALE GENOMIC DNA]</scope>
    <source>
        <strain evidence="1 2">M1C137_2</strain>
    </source>
</reference>
<accession>A0A7M1NV61</accession>
<gene>
    <name evidence="1" type="ORF">INP94_08250</name>
</gene>
<name>A0A7M1NV61_HAEPA</name>
<dbReference type="EMBL" id="CP063120">
    <property type="protein sequence ID" value="QOR16856.1"/>
    <property type="molecule type" value="Genomic_DNA"/>
</dbReference>
<evidence type="ECO:0000313" key="2">
    <source>
        <dbReference type="Proteomes" id="UP000595009"/>
    </source>
</evidence>
<organism evidence="1 2">
    <name type="scientific">Haemophilus parainfluenzae</name>
    <dbReference type="NCBI Taxonomy" id="729"/>
    <lineage>
        <taxon>Bacteria</taxon>
        <taxon>Pseudomonadati</taxon>
        <taxon>Pseudomonadota</taxon>
        <taxon>Gammaproteobacteria</taxon>
        <taxon>Pasteurellales</taxon>
        <taxon>Pasteurellaceae</taxon>
        <taxon>Haemophilus</taxon>
    </lineage>
</organism>
<dbReference type="Proteomes" id="UP000595009">
    <property type="component" value="Chromosome"/>
</dbReference>